<protein>
    <submittedName>
        <fullName evidence="2">5831_t:CDS:1</fullName>
    </submittedName>
</protein>
<dbReference type="GO" id="GO:0003676">
    <property type="term" value="F:nucleic acid binding"/>
    <property type="evidence" value="ECO:0007669"/>
    <property type="project" value="InterPro"/>
</dbReference>
<dbReference type="EMBL" id="CAJVPV010001053">
    <property type="protein sequence ID" value="CAG8484700.1"/>
    <property type="molecule type" value="Genomic_DNA"/>
</dbReference>
<evidence type="ECO:0000313" key="3">
    <source>
        <dbReference type="Proteomes" id="UP000789342"/>
    </source>
</evidence>
<dbReference type="Gene3D" id="3.30.420.10">
    <property type="entry name" value="Ribonuclease H-like superfamily/Ribonuclease H"/>
    <property type="match status" value="1"/>
</dbReference>
<organism evidence="2 3">
    <name type="scientific">Acaulospora morrowiae</name>
    <dbReference type="NCBI Taxonomy" id="94023"/>
    <lineage>
        <taxon>Eukaryota</taxon>
        <taxon>Fungi</taxon>
        <taxon>Fungi incertae sedis</taxon>
        <taxon>Mucoromycota</taxon>
        <taxon>Glomeromycotina</taxon>
        <taxon>Glomeromycetes</taxon>
        <taxon>Diversisporales</taxon>
        <taxon>Acaulosporaceae</taxon>
        <taxon>Acaulospora</taxon>
    </lineage>
</organism>
<evidence type="ECO:0000313" key="2">
    <source>
        <dbReference type="EMBL" id="CAG8484700.1"/>
    </source>
</evidence>
<feature type="domain" description="RNase H type-1" evidence="1">
    <location>
        <begin position="136"/>
        <end position="270"/>
    </location>
</feature>
<dbReference type="GO" id="GO:0004523">
    <property type="term" value="F:RNA-DNA hybrid ribonuclease activity"/>
    <property type="evidence" value="ECO:0007669"/>
    <property type="project" value="InterPro"/>
</dbReference>
<dbReference type="InterPro" id="IPR012337">
    <property type="entry name" value="RNaseH-like_sf"/>
</dbReference>
<name>A0A9N8WEM3_9GLOM</name>
<dbReference type="SUPFAM" id="SSF53098">
    <property type="entry name" value="Ribonuclease H-like"/>
    <property type="match status" value="1"/>
</dbReference>
<dbReference type="InterPro" id="IPR002156">
    <property type="entry name" value="RNaseH_domain"/>
</dbReference>
<evidence type="ECO:0000259" key="1">
    <source>
        <dbReference type="PROSITE" id="PS50879"/>
    </source>
</evidence>
<accession>A0A9N8WEM3</accession>
<comment type="caution">
    <text evidence="2">The sequence shown here is derived from an EMBL/GenBank/DDBJ whole genome shotgun (WGS) entry which is preliminary data.</text>
</comment>
<reference evidence="2" key="1">
    <citation type="submission" date="2021-06" db="EMBL/GenBank/DDBJ databases">
        <authorList>
            <person name="Kallberg Y."/>
            <person name="Tangrot J."/>
            <person name="Rosling A."/>
        </authorList>
    </citation>
    <scope>NUCLEOTIDE SEQUENCE</scope>
    <source>
        <strain evidence="2">CL551</strain>
    </source>
</reference>
<dbReference type="Pfam" id="PF00075">
    <property type="entry name" value="RNase_H"/>
    <property type="match status" value="1"/>
</dbReference>
<sequence>MCYMRSLIECLGSHKGIMRGFQQTQNETKLCNFKLQYLNFTNYILQEHLKRILTMSNKETYKYKRFFSQYTKFPVVISTISTRSESLTLHKRIMADTKDIKRMSVIKERSGLEEFDSPFDSVNNDRLITHRSQLLNINKITFFTDGSIRDNKGTVGWVVKEQSYLWFNTALIHQFDITKVELISILSAIYVTPLGRNIIISTDSQNAIDLIYKTLKCTYNSHRHKLSRILNLIRRSLWSNNIILTMAKVKRHSNNFWNDKADTLAKEGYNSDLLIIK</sequence>
<dbReference type="Proteomes" id="UP000789342">
    <property type="component" value="Unassembled WGS sequence"/>
</dbReference>
<dbReference type="PROSITE" id="PS50879">
    <property type="entry name" value="RNASE_H_1"/>
    <property type="match status" value="1"/>
</dbReference>
<dbReference type="InterPro" id="IPR036397">
    <property type="entry name" value="RNaseH_sf"/>
</dbReference>
<dbReference type="OrthoDB" id="2408008at2759"/>
<keyword evidence="3" id="KW-1185">Reference proteome</keyword>
<proteinExistence type="predicted"/>
<gene>
    <name evidence="2" type="ORF">AMORRO_LOCUS2481</name>
</gene>
<dbReference type="AlphaFoldDB" id="A0A9N8WEM3"/>